<protein>
    <submittedName>
        <fullName evidence="1">Uncharacterized protein</fullName>
    </submittedName>
</protein>
<gene>
    <name evidence="1" type="ORF">S01H1_53350</name>
</gene>
<dbReference type="EMBL" id="BARS01034543">
    <property type="protein sequence ID" value="GAG23455.1"/>
    <property type="molecule type" value="Genomic_DNA"/>
</dbReference>
<evidence type="ECO:0000313" key="1">
    <source>
        <dbReference type="EMBL" id="GAG23455.1"/>
    </source>
</evidence>
<accession>X0VYU1</accession>
<proteinExistence type="predicted"/>
<feature type="non-terminal residue" evidence="1">
    <location>
        <position position="65"/>
    </location>
</feature>
<comment type="caution">
    <text evidence="1">The sequence shown here is derived from an EMBL/GenBank/DDBJ whole genome shotgun (WGS) entry which is preliminary data.</text>
</comment>
<organism evidence="1">
    <name type="scientific">marine sediment metagenome</name>
    <dbReference type="NCBI Taxonomy" id="412755"/>
    <lineage>
        <taxon>unclassified sequences</taxon>
        <taxon>metagenomes</taxon>
        <taxon>ecological metagenomes</taxon>
    </lineage>
</organism>
<reference evidence="1" key="1">
    <citation type="journal article" date="2014" name="Front. Microbiol.">
        <title>High frequency of phylogenetically diverse reductive dehalogenase-homologous genes in deep subseafloor sedimentary metagenomes.</title>
        <authorList>
            <person name="Kawai M."/>
            <person name="Futagami T."/>
            <person name="Toyoda A."/>
            <person name="Takaki Y."/>
            <person name="Nishi S."/>
            <person name="Hori S."/>
            <person name="Arai W."/>
            <person name="Tsubouchi T."/>
            <person name="Morono Y."/>
            <person name="Uchiyama I."/>
            <person name="Ito T."/>
            <person name="Fujiyama A."/>
            <person name="Inagaki F."/>
            <person name="Takami H."/>
        </authorList>
    </citation>
    <scope>NUCLEOTIDE SEQUENCE</scope>
    <source>
        <strain evidence="1">Expedition CK06-06</strain>
    </source>
</reference>
<sequence>MKVEATAPRKGDIHEQVQRLVLKADTDDEMIMLASIAILVRDKMLDEFLGLSIAVTLRERKRKEE</sequence>
<name>X0VYU1_9ZZZZ</name>
<dbReference type="AlphaFoldDB" id="X0VYU1"/>